<sequence>MARFIGLIVICIAFGAFTSQLIARLVIGDGIGPTAYLMDGALAGAVWGAVLGFCRHWSRLIGLGITGMVAFALLYHRFIVALIGV</sequence>
<reference evidence="2" key="1">
    <citation type="submission" date="2022-10" db="EMBL/GenBank/DDBJ databases">
        <title>Luteolibacter sp. GHJ8, whole genome shotgun sequencing project.</title>
        <authorList>
            <person name="Zhao G."/>
            <person name="Shen L."/>
        </authorList>
    </citation>
    <scope>NUCLEOTIDE SEQUENCE</scope>
    <source>
        <strain evidence="2">GHJ8</strain>
    </source>
</reference>
<comment type="caution">
    <text evidence="2">The sequence shown here is derived from an EMBL/GenBank/DDBJ whole genome shotgun (WGS) entry which is preliminary data.</text>
</comment>
<dbReference type="EMBL" id="JAPDDR010000007">
    <property type="protein sequence ID" value="MCW1914704.1"/>
    <property type="molecule type" value="Genomic_DNA"/>
</dbReference>
<keyword evidence="3" id="KW-1185">Reference proteome</keyword>
<evidence type="ECO:0000313" key="2">
    <source>
        <dbReference type="EMBL" id="MCW1914704.1"/>
    </source>
</evidence>
<organism evidence="2 3">
    <name type="scientific">Luteolibacter rhizosphaerae</name>
    <dbReference type="NCBI Taxonomy" id="2989719"/>
    <lineage>
        <taxon>Bacteria</taxon>
        <taxon>Pseudomonadati</taxon>
        <taxon>Verrucomicrobiota</taxon>
        <taxon>Verrucomicrobiia</taxon>
        <taxon>Verrucomicrobiales</taxon>
        <taxon>Verrucomicrobiaceae</taxon>
        <taxon>Luteolibacter</taxon>
    </lineage>
</organism>
<proteinExistence type="predicted"/>
<evidence type="ECO:0000313" key="3">
    <source>
        <dbReference type="Proteomes" id="UP001165653"/>
    </source>
</evidence>
<keyword evidence="1" id="KW-0472">Membrane</keyword>
<evidence type="ECO:0000256" key="1">
    <source>
        <dbReference type="SAM" id="Phobius"/>
    </source>
</evidence>
<feature type="transmembrane region" description="Helical" evidence="1">
    <location>
        <begin position="34"/>
        <end position="53"/>
    </location>
</feature>
<name>A0ABT3G4D7_9BACT</name>
<dbReference type="RefSeq" id="WP_264514240.1">
    <property type="nucleotide sequence ID" value="NZ_JAPDDR010000007.1"/>
</dbReference>
<accession>A0ABT3G4D7</accession>
<evidence type="ECO:0008006" key="4">
    <source>
        <dbReference type="Google" id="ProtNLM"/>
    </source>
</evidence>
<keyword evidence="1" id="KW-0812">Transmembrane</keyword>
<keyword evidence="1" id="KW-1133">Transmembrane helix</keyword>
<gene>
    <name evidence="2" type="ORF">OJ996_14040</name>
</gene>
<protein>
    <recommendedName>
        <fullName evidence="4">GlsB/YeaQ/YmgE family stress response membrane protein</fullName>
    </recommendedName>
</protein>
<dbReference type="Proteomes" id="UP001165653">
    <property type="component" value="Unassembled WGS sequence"/>
</dbReference>
<feature type="transmembrane region" description="Helical" evidence="1">
    <location>
        <begin position="60"/>
        <end position="83"/>
    </location>
</feature>